<proteinExistence type="predicted"/>
<dbReference type="EMBL" id="CP048877">
    <property type="protein sequence ID" value="QIJ71880.1"/>
    <property type="molecule type" value="Genomic_DNA"/>
</dbReference>
<gene>
    <name evidence="1" type="ORF">G4V39_06210</name>
</gene>
<dbReference type="Pfam" id="PF05402">
    <property type="entry name" value="PqqD"/>
    <property type="match status" value="1"/>
</dbReference>
<accession>A0A6G7PW90</accession>
<dbReference type="InterPro" id="IPR041881">
    <property type="entry name" value="PqqD_sf"/>
</dbReference>
<reference evidence="1 2" key="1">
    <citation type="submission" date="2020-02" db="EMBL/GenBank/DDBJ databases">
        <title>Genome analysis of Thermosulfuriphilus ammonigenes ST65T, an anaerobic thermophilic chemolithoautotrophic bacterium isolated from a deep-sea hydrothermal vent.</title>
        <authorList>
            <person name="Slobodkina G."/>
            <person name="Allioux M."/>
            <person name="Merkel A."/>
            <person name="Alain K."/>
            <person name="Jebbar M."/>
            <person name="Slobodkin A."/>
        </authorList>
    </citation>
    <scope>NUCLEOTIDE SEQUENCE [LARGE SCALE GENOMIC DNA]</scope>
    <source>
        <strain evidence="1 2">ST65</strain>
    </source>
</reference>
<evidence type="ECO:0000313" key="2">
    <source>
        <dbReference type="Proteomes" id="UP000502179"/>
    </source>
</evidence>
<dbReference type="InterPro" id="IPR008792">
    <property type="entry name" value="PQQD"/>
</dbReference>
<evidence type="ECO:0000313" key="1">
    <source>
        <dbReference type="EMBL" id="QIJ71880.1"/>
    </source>
</evidence>
<dbReference type="AlphaFoldDB" id="A0A6G7PW90"/>
<dbReference type="Proteomes" id="UP000502179">
    <property type="component" value="Chromosome"/>
</dbReference>
<name>A0A6G7PW90_9BACT</name>
<protein>
    <submittedName>
        <fullName evidence="1">PqqD family protein</fullName>
    </submittedName>
</protein>
<dbReference type="KEGG" id="tav:G4V39_06210"/>
<sequence>MDKLSRLAINDEGFIFDPATGNSFTTNRVGLWIIQQLKDGKDTEQILQSLLDKFVVEPEVAQRDLMDFLAQLRVYHLI</sequence>
<dbReference type="Gene3D" id="1.10.10.1150">
    <property type="entry name" value="Coenzyme PQQ synthesis protein D (PqqD)"/>
    <property type="match status" value="1"/>
</dbReference>
<dbReference type="RefSeq" id="WP_166032098.1">
    <property type="nucleotide sequence ID" value="NZ_CP048877.1"/>
</dbReference>
<keyword evidence="2" id="KW-1185">Reference proteome</keyword>
<organism evidence="1 2">
    <name type="scientific">Thermosulfuriphilus ammonigenes</name>
    <dbReference type="NCBI Taxonomy" id="1936021"/>
    <lineage>
        <taxon>Bacteria</taxon>
        <taxon>Pseudomonadati</taxon>
        <taxon>Thermodesulfobacteriota</taxon>
        <taxon>Thermodesulfobacteria</taxon>
        <taxon>Thermodesulfobacteriales</taxon>
        <taxon>Thermodesulfobacteriaceae</taxon>
        <taxon>Thermosulfuriphilus</taxon>
    </lineage>
</organism>